<feature type="region of interest" description="Disordered" evidence="1">
    <location>
        <begin position="76"/>
        <end position="236"/>
    </location>
</feature>
<feature type="transmembrane region" description="Helical" evidence="2">
    <location>
        <begin position="515"/>
        <end position="541"/>
    </location>
</feature>
<feature type="transmembrane region" description="Helical" evidence="2">
    <location>
        <begin position="665"/>
        <end position="691"/>
    </location>
</feature>
<evidence type="ECO:0000256" key="1">
    <source>
        <dbReference type="SAM" id="MobiDB-lite"/>
    </source>
</evidence>
<keyword evidence="2" id="KW-0812">Transmembrane</keyword>
<feature type="compositionally biased region" description="Pro residues" evidence="1">
    <location>
        <begin position="97"/>
        <end position="110"/>
    </location>
</feature>
<dbReference type="GO" id="GO:0034162">
    <property type="term" value="P:toll-like receptor 9 signaling pathway"/>
    <property type="evidence" value="ECO:0007669"/>
    <property type="project" value="TreeGrafter"/>
</dbReference>
<organism evidence="3 4">
    <name type="scientific">Accipiter nisus</name>
    <name type="common">Eurasian sparrowhawk</name>
    <dbReference type="NCBI Taxonomy" id="211598"/>
    <lineage>
        <taxon>Eukaryota</taxon>
        <taxon>Metazoa</taxon>
        <taxon>Chordata</taxon>
        <taxon>Craniata</taxon>
        <taxon>Vertebrata</taxon>
        <taxon>Euteleostomi</taxon>
        <taxon>Archelosauria</taxon>
        <taxon>Archosauria</taxon>
        <taxon>Dinosauria</taxon>
        <taxon>Saurischia</taxon>
        <taxon>Theropoda</taxon>
        <taxon>Coelurosauria</taxon>
        <taxon>Aves</taxon>
        <taxon>Neognathae</taxon>
        <taxon>Neoaves</taxon>
        <taxon>Telluraves</taxon>
        <taxon>Accipitrimorphae</taxon>
        <taxon>Accipitriformes</taxon>
        <taxon>Accipitridae</taxon>
        <taxon>Accipitrinae</taxon>
        <taxon>Accipiter</taxon>
    </lineage>
</organism>
<evidence type="ECO:0000313" key="3">
    <source>
        <dbReference type="Ensembl" id="ENSANIP00000004950.1"/>
    </source>
</evidence>
<feature type="transmembrane region" description="Helical" evidence="2">
    <location>
        <begin position="727"/>
        <end position="744"/>
    </location>
</feature>
<feature type="transmembrane region" description="Helical" evidence="2">
    <location>
        <begin position="342"/>
        <end position="361"/>
    </location>
</feature>
<proteinExistence type="predicted"/>
<dbReference type="Ensembl" id="ENSANIT00000005117.1">
    <property type="protein sequence ID" value="ENSANIP00000004950.1"/>
    <property type="gene ID" value="ENSANIG00000003393.1"/>
</dbReference>
<sequence>MLGGLYPQPASPSTIARVWGHRPAPLGRALFPPAPRGGSSCPGRRGPQGRCCSQGRILHHCCGPSQGCPPPCPPRPTGATTSSSSHVVLAAPSPHLKNPPLPAGPDPAPAPGDGDFTLGPTQRSPHPAPGHRHCTAMGTPPSPRARMPSQPRVLGDTRTSVCPANPPNQPHTPKTRCTPPPRAPCHITRGREREARAAGPRAGQAPSATGHPERAAPTPGPALTPSRPPPCPEVAMEKDPSCYQDAAKMVAGDGLSAEGTETQLDDFVGAHPDYNEEEEEQKYYRRKRLGVVKNVLAASLAGTLTYGVYLGLLQMQLILHYDETYREVKYSNIQLEDIDRKVLMGINITPVAALLYTPILIRFFGTKWAMFLAVGIYALFVSSNYWERYYTLVPSAVAIGVAIVPLWASMGNYITRMAQKYYEYVNYKEEHVQEQQRAPRGACNTYIIIFQTVFYTCFHLSFVCAQMPMLFFLNNYLYQLNHTLFGVKHCGTLSHGTLPGFNKTVLQSLPRSINLIIVESALMAAAFLAMLVVLVLCGSAYRPTEEIDLRSIGWGNIFQLPFKHMRDYRLRHLFPLFIYSGFEVLFVCTGFSLNYGVCALGLENLAYLLMAYGFSASACSSLALCMLRLRRQIPLLAGALIHAALLVTLFCWAPEPRHLVQAPLLYSIAVLWGMGSTLNKTGISILLGVLYEDKERQDFVFTIYHWWQALAIFTVYLWSGLPMKAKLSIMLLTLAVAVGAYLWMEHKVAQHVAYRLPRIPRPRHKMHGYRYLEEDDSDETGSEGDGGKDNNDEHPTEATRGDELPKDDGDQLG</sequence>
<dbReference type="CDD" id="cd17408">
    <property type="entry name" value="MFS_unc93B1"/>
    <property type="match status" value="1"/>
</dbReference>
<feature type="region of interest" description="Disordered" evidence="1">
    <location>
        <begin position="772"/>
        <end position="813"/>
    </location>
</feature>
<keyword evidence="2" id="KW-1133">Transmembrane helix</keyword>
<keyword evidence="2" id="KW-0472">Membrane</keyword>
<feature type="transmembrane region" description="Helical" evidence="2">
    <location>
        <begin position="605"/>
        <end position="626"/>
    </location>
</feature>
<dbReference type="InterPro" id="IPR043268">
    <property type="entry name" value="UNC93B1"/>
</dbReference>
<feature type="compositionally biased region" description="Basic and acidic residues" evidence="1">
    <location>
        <begin position="785"/>
        <end position="813"/>
    </location>
</feature>
<feature type="compositionally biased region" description="Acidic residues" evidence="1">
    <location>
        <begin position="773"/>
        <end position="782"/>
    </location>
</feature>
<dbReference type="PANTHER" id="PTHR46744:SF1">
    <property type="entry name" value="PROTEIN UNC-93 HOMOLOG B1"/>
    <property type="match status" value="1"/>
</dbReference>
<dbReference type="Proteomes" id="UP000694541">
    <property type="component" value="Unplaced"/>
</dbReference>
<reference evidence="3" key="1">
    <citation type="submission" date="2025-08" db="UniProtKB">
        <authorList>
            <consortium name="Ensembl"/>
        </authorList>
    </citation>
    <scope>IDENTIFICATION</scope>
</reference>
<protein>
    <submittedName>
        <fullName evidence="3">Unc-93 homolog B1, TLR signaling regulator</fullName>
    </submittedName>
</protein>
<dbReference type="AlphaFoldDB" id="A0A8B9MGG9"/>
<feature type="transmembrane region" description="Helical" evidence="2">
    <location>
        <begin position="446"/>
        <end position="473"/>
    </location>
</feature>
<dbReference type="GO" id="GO:0035325">
    <property type="term" value="F:Toll-like receptor binding"/>
    <property type="evidence" value="ECO:0007669"/>
    <property type="project" value="InterPro"/>
</dbReference>
<reference evidence="3" key="2">
    <citation type="submission" date="2025-09" db="UniProtKB">
        <authorList>
            <consortium name="Ensembl"/>
        </authorList>
    </citation>
    <scope>IDENTIFICATION</scope>
</reference>
<accession>A0A8B9MGG9</accession>
<feature type="transmembrane region" description="Helical" evidence="2">
    <location>
        <begin position="703"/>
        <end position="721"/>
    </location>
</feature>
<evidence type="ECO:0000256" key="2">
    <source>
        <dbReference type="SAM" id="Phobius"/>
    </source>
</evidence>
<dbReference type="GO" id="GO:0006886">
    <property type="term" value="P:intracellular protein transport"/>
    <property type="evidence" value="ECO:0007669"/>
    <property type="project" value="TreeGrafter"/>
</dbReference>
<feature type="compositionally biased region" description="Low complexity" evidence="1">
    <location>
        <begin position="197"/>
        <end position="206"/>
    </location>
</feature>
<dbReference type="GO" id="GO:0005768">
    <property type="term" value="C:endosome"/>
    <property type="evidence" value="ECO:0007669"/>
    <property type="project" value="TreeGrafter"/>
</dbReference>
<feature type="compositionally biased region" description="Pro residues" evidence="1">
    <location>
        <begin position="218"/>
        <end position="232"/>
    </location>
</feature>
<dbReference type="PANTHER" id="PTHR46744">
    <property type="entry name" value="PROTEIN UNC-93 HOMOLOG B1"/>
    <property type="match status" value="1"/>
</dbReference>
<feature type="transmembrane region" description="Helical" evidence="2">
    <location>
        <begin position="291"/>
        <end position="312"/>
    </location>
</feature>
<evidence type="ECO:0000313" key="4">
    <source>
        <dbReference type="Proteomes" id="UP000694541"/>
    </source>
</evidence>
<name>A0A8B9MGG9_9AVES</name>
<dbReference type="GO" id="GO:0034154">
    <property type="term" value="P:toll-like receptor 7 signaling pathway"/>
    <property type="evidence" value="ECO:0007669"/>
    <property type="project" value="TreeGrafter"/>
</dbReference>
<feature type="transmembrane region" description="Helical" evidence="2">
    <location>
        <begin position="392"/>
        <end position="414"/>
    </location>
</feature>
<dbReference type="GO" id="GO:0034138">
    <property type="term" value="P:toll-like receptor 3 signaling pathway"/>
    <property type="evidence" value="ECO:0007669"/>
    <property type="project" value="TreeGrafter"/>
</dbReference>
<feature type="transmembrane region" description="Helical" evidence="2">
    <location>
        <begin position="573"/>
        <end position="593"/>
    </location>
</feature>
<dbReference type="GO" id="GO:0005764">
    <property type="term" value="C:lysosome"/>
    <property type="evidence" value="ECO:0007669"/>
    <property type="project" value="TreeGrafter"/>
</dbReference>
<feature type="transmembrane region" description="Helical" evidence="2">
    <location>
        <begin position="633"/>
        <end position="653"/>
    </location>
</feature>
<keyword evidence="4" id="KW-1185">Reference proteome</keyword>
<dbReference type="GO" id="GO:0002224">
    <property type="term" value="P:toll-like receptor signaling pathway"/>
    <property type="evidence" value="ECO:0007669"/>
    <property type="project" value="InterPro"/>
</dbReference>